<comment type="pathway">
    <text evidence="2">Protein modification; protein ubiquitination.</text>
</comment>
<evidence type="ECO:0000259" key="13">
    <source>
        <dbReference type="PROSITE" id="PS51787"/>
    </source>
</evidence>
<evidence type="ECO:0000256" key="4">
    <source>
        <dbReference type="ARBA" id="ARBA00014394"/>
    </source>
</evidence>
<gene>
    <name evidence="15" type="ORF">g.21594</name>
</gene>
<evidence type="ECO:0000313" key="15">
    <source>
        <dbReference type="EMBL" id="JAS32665.1"/>
    </source>
</evidence>
<evidence type="ECO:0000256" key="3">
    <source>
        <dbReference type="ARBA" id="ARBA00005293"/>
    </source>
</evidence>
<feature type="domain" description="CULT" evidence="14">
    <location>
        <begin position="312"/>
        <end position="419"/>
    </location>
</feature>
<dbReference type="Gene3D" id="2.30.130.40">
    <property type="entry name" value="LON domain-like"/>
    <property type="match status" value="1"/>
</dbReference>
<reference evidence="15" key="1">
    <citation type="submission" date="2015-12" db="EMBL/GenBank/DDBJ databases">
        <title>De novo transcriptome assembly of four potential Pierce s Disease insect vectors from Arizona vineyards.</title>
        <authorList>
            <person name="Tassone E.E."/>
        </authorList>
    </citation>
    <scope>NUCLEOTIDE SEQUENCE</scope>
</reference>
<dbReference type="FunFam" id="2.170.150.20:FF:000005">
    <property type="entry name" value="Blast:Protein cereblon homolog"/>
    <property type="match status" value="1"/>
</dbReference>
<dbReference type="PROSITE" id="PS51788">
    <property type="entry name" value="CULT"/>
    <property type="match status" value="1"/>
</dbReference>
<dbReference type="Gene3D" id="2.170.150.20">
    <property type="entry name" value="Peptide methionine sulfoxide reductase"/>
    <property type="match status" value="1"/>
</dbReference>
<comment type="subunit">
    <text evidence="12">Likely a component of a DCX (DDB1-CUL4-X-box) protein ligase complex. May interact with pic/DDB1.</text>
</comment>
<dbReference type="SMART" id="SM00464">
    <property type="entry name" value="LON"/>
    <property type="match status" value="1"/>
</dbReference>
<evidence type="ECO:0000256" key="11">
    <source>
        <dbReference type="ARBA" id="ARBA00046075"/>
    </source>
</evidence>
<evidence type="ECO:0000256" key="12">
    <source>
        <dbReference type="ARBA" id="ARBA00046796"/>
    </source>
</evidence>
<keyword evidence="6" id="KW-0833">Ubl conjugation pathway</keyword>
<evidence type="ECO:0000256" key="9">
    <source>
        <dbReference type="ARBA" id="ARBA00023242"/>
    </source>
</evidence>
<comment type="function">
    <text evidence="11">Substrate recognition component of a DCX (DDB1-CUL4-X-box) E3 protein ligase complex that mediates the ubiquitination and subsequent proteasomal degradation of target proteins. Has an essential role in mediating growth by negatively regulating insulin signaling. It also has a role in maintaining presynaptic function in the neuromuscular junction synapses of third-instar larvae.</text>
</comment>
<dbReference type="InterPro" id="IPR003111">
    <property type="entry name" value="Lon_prtase_N"/>
</dbReference>
<feature type="domain" description="Lon N-terminal" evidence="13">
    <location>
        <begin position="91"/>
        <end position="313"/>
    </location>
</feature>
<dbReference type="InterPro" id="IPR046336">
    <property type="entry name" value="Lon_prtase_N_sf"/>
</dbReference>
<accession>A0A1B6E425</accession>
<keyword evidence="9" id="KW-0539">Nucleus</keyword>
<evidence type="ECO:0000256" key="1">
    <source>
        <dbReference type="ARBA" id="ARBA00004123"/>
    </source>
</evidence>
<dbReference type="Gene3D" id="1.20.58.1480">
    <property type="match status" value="1"/>
</dbReference>
<keyword evidence="7" id="KW-0862">Zinc</keyword>
<dbReference type="InterPro" id="IPR015947">
    <property type="entry name" value="PUA-like_sf"/>
</dbReference>
<dbReference type="Pfam" id="PF03226">
    <property type="entry name" value="Yippee-Mis18"/>
    <property type="match status" value="1"/>
</dbReference>
<dbReference type="Pfam" id="PF02190">
    <property type="entry name" value="LON_substr_bdg"/>
    <property type="match status" value="1"/>
</dbReference>
<sequence length="433" mass="50084">MDGDSLESDDGFDDSNREEGYDIVPLENLHLLHQLAANENENSSGESDFMEDLEDIHTFDTDLPSQHSYLGEDLEVLRGRTLLEDGSKHDLDILYHTYVVLVPGQTLPLTVFDPTTINMFQRCISKDHTFGVLCRSIENVNTTLIGTTAEIYEYQNEVVQEARFRIKAKGRQRFKVLNTHVNNSMTATVEILPEVRLNNSLDEIRIQSINRYRRTHSLRCRKKDAMLTHWPLWVYEQYDVKQLINKIKNRLNFLEEESQAVRFKINVPDDPTELSFWIAYNLPIKEHDVKFLLTLNSPIQRLRVELSLLQKMEVLCCKHCRVQIGSHKDVFSMSVEGPQGTYVNPGGYIHETLTLYQVESVIVFGTPSTDFSWFPGYAWSLAKCERCHIHLGWKFTATSNKLMPKQFWGLCRSSLTIELGGFYSMEEENNLVF</sequence>
<dbReference type="GO" id="GO:0005634">
    <property type="term" value="C:nucleus"/>
    <property type="evidence" value="ECO:0007669"/>
    <property type="project" value="UniProtKB-SubCell"/>
</dbReference>
<comment type="subcellular location">
    <subcellularLocation>
        <location evidence="1">Nucleus</location>
    </subcellularLocation>
</comment>
<protein>
    <recommendedName>
        <fullName evidence="4">Protein cereblon</fullName>
    </recommendedName>
    <alternativeName>
        <fullName evidence="10">Protein ohgata</fullName>
    </alternativeName>
</protein>
<organism evidence="15">
    <name type="scientific">Clastoptera arizonana</name>
    <name type="common">Arizona spittle bug</name>
    <dbReference type="NCBI Taxonomy" id="38151"/>
    <lineage>
        <taxon>Eukaryota</taxon>
        <taxon>Metazoa</taxon>
        <taxon>Ecdysozoa</taxon>
        <taxon>Arthropoda</taxon>
        <taxon>Hexapoda</taxon>
        <taxon>Insecta</taxon>
        <taxon>Pterygota</taxon>
        <taxon>Neoptera</taxon>
        <taxon>Paraneoptera</taxon>
        <taxon>Hemiptera</taxon>
        <taxon>Auchenorrhyncha</taxon>
        <taxon>Cercopoidea</taxon>
        <taxon>Clastopteridae</taxon>
        <taxon>Clastoptera</taxon>
    </lineage>
</organism>
<dbReference type="CDD" id="cd15777">
    <property type="entry name" value="CRBN_C_like"/>
    <property type="match status" value="1"/>
</dbReference>
<keyword evidence="5" id="KW-0479">Metal-binding</keyword>
<evidence type="ECO:0000256" key="8">
    <source>
        <dbReference type="ARBA" id="ARBA00022843"/>
    </source>
</evidence>
<evidence type="ECO:0000256" key="2">
    <source>
        <dbReference type="ARBA" id="ARBA00004906"/>
    </source>
</evidence>
<evidence type="ECO:0000259" key="14">
    <source>
        <dbReference type="PROSITE" id="PS51788"/>
    </source>
</evidence>
<name>A0A1B6E425_9HEMI</name>
<evidence type="ECO:0000256" key="5">
    <source>
        <dbReference type="ARBA" id="ARBA00022723"/>
    </source>
</evidence>
<dbReference type="SUPFAM" id="SSF88697">
    <property type="entry name" value="PUA domain-like"/>
    <property type="match status" value="1"/>
</dbReference>
<dbReference type="AlphaFoldDB" id="A0A1B6E425"/>
<dbReference type="EMBL" id="GEDC01004633">
    <property type="protein sequence ID" value="JAS32665.1"/>
    <property type="molecule type" value="Transcribed_RNA"/>
</dbReference>
<dbReference type="PROSITE" id="PS51787">
    <property type="entry name" value="LON_N"/>
    <property type="match status" value="1"/>
</dbReference>
<dbReference type="UniPathway" id="UPA00143"/>
<keyword evidence="8" id="KW-0832">Ubl conjugation</keyword>
<dbReference type="InterPro" id="IPR034750">
    <property type="entry name" value="CULT"/>
</dbReference>
<dbReference type="PANTHER" id="PTHR46732:SF8">
    <property type="entry name" value="ATP-DEPENDENT PROTEASE LA (LON) DOMAIN PROTEIN"/>
    <property type="match status" value="1"/>
</dbReference>
<evidence type="ECO:0000256" key="7">
    <source>
        <dbReference type="ARBA" id="ARBA00022833"/>
    </source>
</evidence>
<dbReference type="PANTHER" id="PTHR46732">
    <property type="entry name" value="ATP-DEPENDENT PROTEASE LA (LON) DOMAIN PROTEIN"/>
    <property type="match status" value="1"/>
</dbReference>
<evidence type="ECO:0000256" key="6">
    <source>
        <dbReference type="ARBA" id="ARBA00022786"/>
    </source>
</evidence>
<evidence type="ECO:0000256" key="10">
    <source>
        <dbReference type="ARBA" id="ARBA00030079"/>
    </source>
</evidence>
<proteinExistence type="inferred from homology"/>
<dbReference type="GO" id="GO:0046872">
    <property type="term" value="F:metal ion binding"/>
    <property type="evidence" value="ECO:0007669"/>
    <property type="project" value="UniProtKB-KW"/>
</dbReference>
<dbReference type="InterPro" id="IPR004910">
    <property type="entry name" value="Yippee/Mis18/Cereblon"/>
</dbReference>
<dbReference type="GO" id="GO:0016567">
    <property type="term" value="P:protein ubiquitination"/>
    <property type="evidence" value="ECO:0007669"/>
    <property type="project" value="UniProtKB-UniPathway"/>
</dbReference>
<comment type="similarity">
    <text evidence="3">Belongs to the CRBN family.</text>
</comment>